<keyword evidence="4 7" id="KW-1133">Transmembrane helix</keyword>
<accession>A0ABP1FWL8</accession>
<organism evidence="9 10">
    <name type="scientific">Coccomyxa viridis</name>
    <dbReference type="NCBI Taxonomy" id="1274662"/>
    <lineage>
        <taxon>Eukaryota</taxon>
        <taxon>Viridiplantae</taxon>
        <taxon>Chlorophyta</taxon>
        <taxon>core chlorophytes</taxon>
        <taxon>Trebouxiophyceae</taxon>
        <taxon>Trebouxiophyceae incertae sedis</taxon>
        <taxon>Coccomyxaceae</taxon>
        <taxon>Coccomyxa</taxon>
    </lineage>
</organism>
<feature type="chain" id="PRO_5045119875" evidence="8">
    <location>
        <begin position="25"/>
        <end position="493"/>
    </location>
</feature>
<keyword evidence="10" id="KW-1185">Reference proteome</keyword>
<reference evidence="9 10" key="1">
    <citation type="submission" date="2024-06" db="EMBL/GenBank/DDBJ databases">
        <authorList>
            <person name="Kraege A."/>
            <person name="Thomma B."/>
        </authorList>
    </citation>
    <scope>NUCLEOTIDE SEQUENCE [LARGE SCALE GENOMIC DNA]</scope>
</reference>
<feature type="signal peptide" evidence="8">
    <location>
        <begin position="1"/>
        <end position="24"/>
    </location>
</feature>
<sequence length="493" mass="53502">MAGSMSRFVLAALLVTIIAVTASGAPRDALRSFSQAREGADEQGWSVLTYARSLSTEPDTPWRWTPTNIAAICLACLCALLANSAGIGGGPFYIPLLTVVLGFDLKAATGLSHTIVATSAVASTVYGLIQTHPKDPTRPLVDFDLALTFIPALLLGVSFGVLFNVLFPDWLQTALLTILLLFVINKTVRKGIRQWNQESKAIKQRHEDAEEEEEHGDEQEKEGVLHEETFHRNPSLKLPEHPSRLQMAERTASHIWHRLPLLQIVEVVVLWVIFLATQQLKSRYGNCTWQYFVIFIVQVLFLLGVTTYCVWHQSKRAAASDSDNMDPELRVVMLGGQENDGSSGPRKKPYRKLAMVVAVMAFAGFTAGLLGIGGALIFNPVLLQLGVQPQVTASTSVLMILFSSSAIALSFYFQGLLNVSYAQVIAPLCFAASLIGVLVVGRIIRKTGRASIIVLILSALITIGTVLTAVFGGIRAANNIKNGGSAGFKPFCE</sequence>
<proteinExistence type="inferred from homology"/>
<dbReference type="Pfam" id="PF01925">
    <property type="entry name" value="TauE"/>
    <property type="match status" value="2"/>
</dbReference>
<comment type="similarity">
    <text evidence="2">Belongs to the 4-toluene sulfonate uptake permease (TSUP) (TC 2.A.102) family.</text>
</comment>
<keyword evidence="8" id="KW-0732">Signal</keyword>
<name>A0ABP1FWL8_9CHLO</name>
<feature type="region of interest" description="Disordered" evidence="6">
    <location>
        <begin position="203"/>
        <end position="224"/>
    </location>
</feature>
<keyword evidence="3 7" id="KW-0812">Transmembrane</keyword>
<feature type="transmembrane region" description="Helical" evidence="7">
    <location>
        <begin position="170"/>
        <end position="188"/>
    </location>
</feature>
<evidence type="ECO:0000256" key="8">
    <source>
        <dbReference type="SAM" id="SignalP"/>
    </source>
</evidence>
<dbReference type="InterPro" id="IPR002781">
    <property type="entry name" value="TM_pro_TauE-like"/>
</dbReference>
<evidence type="ECO:0000256" key="5">
    <source>
        <dbReference type="ARBA" id="ARBA00023136"/>
    </source>
</evidence>
<evidence type="ECO:0000256" key="2">
    <source>
        <dbReference type="ARBA" id="ARBA00009142"/>
    </source>
</evidence>
<evidence type="ECO:0000256" key="4">
    <source>
        <dbReference type="ARBA" id="ARBA00022989"/>
    </source>
</evidence>
<comment type="caution">
    <text evidence="9">The sequence shown here is derived from an EMBL/GenBank/DDBJ whole genome shotgun (WGS) entry which is preliminary data.</text>
</comment>
<evidence type="ECO:0000256" key="6">
    <source>
        <dbReference type="SAM" id="MobiDB-lite"/>
    </source>
</evidence>
<gene>
    <name evidence="9" type="primary">g4123</name>
    <name evidence="9" type="ORF">VP750_LOCUS3521</name>
</gene>
<dbReference type="PANTHER" id="PTHR14255:SF3">
    <property type="entry name" value="SULFITE EXPORTER TAUE_SAFE FAMILY PROTEIN 5-RELATED"/>
    <property type="match status" value="1"/>
</dbReference>
<evidence type="ECO:0000256" key="7">
    <source>
        <dbReference type="SAM" id="Phobius"/>
    </source>
</evidence>
<dbReference type="Proteomes" id="UP001497392">
    <property type="component" value="Unassembled WGS sequence"/>
</dbReference>
<protein>
    <submittedName>
        <fullName evidence="9">G4123 protein</fullName>
    </submittedName>
</protein>
<evidence type="ECO:0000313" key="9">
    <source>
        <dbReference type="EMBL" id="CAL5221862.1"/>
    </source>
</evidence>
<evidence type="ECO:0000256" key="3">
    <source>
        <dbReference type="ARBA" id="ARBA00022692"/>
    </source>
</evidence>
<feature type="transmembrane region" description="Helical" evidence="7">
    <location>
        <begin position="259"/>
        <end position="277"/>
    </location>
</feature>
<dbReference type="PANTHER" id="PTHR14255">
    <property type="entry name" value="CEREBLON"/>
    <property type="match status" value="1"/>
</dbReference>
<feature type="transmembrane region" description="Helical" evidence="7">
    <location>
        <begin position="390"/>
        <end position="412"/>
    </location>
</feature>
<feature type="compositionally biased region" description="Acidic residues" evidence="6">
    <location>
        <begin position="209"/>
        <end position="220"/>
    </location>
</feature>
<feature type="transmembrane region" description="Helical" evidence="7">
    <location>
        <begin position="353"/>
        <end position="378"/>
    </location>
</feature>
<evidence type="ECO:0000313" key="10">
    <source>
        <dbReference type="Proteomes" id="UP001497392"/>
    </source>
</evidence>
<feature type="transmembrane region" description="Helical" evidence="7">
    <location>
        <begin position="64"/>
        <end position="82"/>
    </location>
</feature>
<keyword evidence="5 7" id="KW-0472">Membrane</keyword>
<feature type="transmembrane region" description="Helical" evidence="7">
    <location>
        <begin position="141"/>
        <end position="164"/>
    </location>
</feature>
<feature type="transmembrane region" description="Helical" evidence="7">
    <location>
        <begin position="111"/>
        <end position="129"/>
    </location>
</feature>
<comment type="subcellular location">
    <subcellularLocation>
        <location evidence="1">Membrane</location>
        <topology evidence="1">Multi-pass membrane protein</topology>
    </subcellularLocation>
</comment>
<evidence type="ECO:0000256" key="1">
    <source>
        <dbReference type="ARBA" id="ARBA00004141"/>
    </source>
</evidence>
<feature type="transmembrane region" description="Helical" evidence="7">
    <location>
        <begin position="424"/>
        <end position="444"/>
    </location>
</feature>
<dbReference type="EMBL" id="CAXHTA020000005">
    <property type="protein sequence ID" value="CAL5221862.1"/>
    <property type="molecule type" value="Genomic_DNA"/>
</dbReference>
<feature type="transmembrane region" description="Helical" evidence="7">
    <location>
        <begin position="289"/>
        <end position="311"/>
    </location>
</feature>
<feature type="transmembrane region" description="Helical" evidence="7">
    <location>
        <begin position="450"/>
        <end position="471"/>
    </location>
</feature>